<accession>A0A0D2KDA1</accession>
<dbReference type="Proteomes" id="UP000054270">
    <property type="component" value="Unassembled WGS sequence"/>
</dbReference>
<evidence type="ECO:0000313" key="2">
    <source>
        <dbReference type="Proteomes" id="UP000054270"/>
    </source>
</evidence>
<organism evidence="1 2">
    <name type="scientific">Hypholoma sublateritium (strain FD-334 SS-4)</name>
    <dbReference type="NCBI Taxonomy" id="945553"/>
    <lineage>
        <taxon>Eukaryota</taxon>
        <taxon>Fungi</taxon>
        <taxon>Dikarya</taxon>
        <taxon>Basidiomycota</taxon>
        <taxon>Agaricomycotina</taxon>
        <taxon>Agaricomycetes</taxon>
        <taxon>Agaricomycetidae</taxon>
        <taxon>Agaricales</taxon>
        <taxon>Agaricineae</taxon>
        <taxon>Strophariaceae</taxon>
        <taxon>Hypholoma</taxon>
    </lineage>
</organism>
<gene>
    <name evidence="1" type="ORF">HYPSUDRAFT_119579</name>
</gene>
<proteinExistence type="predicted"/>
<feature type="non-terminal residue" evidence="1">
    <location>
        <position position="1"/>
    </location>
</feature>
<keyword evidence="2" id="KW-1185">Reference proteome</keyword>
<feature type="non-terminal residue" evidence="1">
    <location>
        <position position="54"/>
    </location>
</feature>
<reference evidence="2" key="1">
    <citation type="submission" date="2014-04" db="EMBL/GenBank/DDBJ databases">
        <title>Evolutionary Origins and Diversification of the Mycorrhizal Mutualists.</title>
        <authorList>
            <consortium name="DOE Joint Genome Institute"/>
            <consortium name="Mycorrhizal Genomics Consortium"/>
            <person name="Kohler A."/>
            <person name="Kuo A."/>
            <person name="Nagy L.G."/>
            <person name="Floudas D."/>
            <person name="Copeland A."/>
            <person name="Barry K.W."/>
            <person name="Cichocki N."/>
            <person name="Veneault-Fourrey C."/>
            <person name="LaButti K."/>
            <person name="Lindquist E.A."/>
            <person name="Lipzen A."/>
            <person name="Lundell T."/>
            <person name="Morin E."/>
            <person name="Murat C."/>
            <person name="Riley R."/>
            <person name="Ohm R."/>
            <person name="Sun H."/>
            <person name="Tunlid A."/>
            <person name="Henrissat B."/>
            <person name="Grigoriev I.V."/>
            <person name="Hibbett D.S."/>
            <person name="Martin F."/>
        </authorList>
    </citation>
    <scope>NUCLEOTIDE SEQUENCE [LARGE SCALE GENOMIC DNA]</scope>
    <source>
        <strain evidence="2">FD-334 SS-4</strain>
    </source>
</reference>
<protein>
    <submittedName>
        <fullName evidence="1">Uncharacterized protein</fullName>
    </submittedName>
</protein>
<sequence>VGEDGWVLSAEYECVVASLRAFKEDAVAVLETAKEREEVVGKLPWDDTDEGAYM</sequence>
<dbReference type="AlphaFoldDB" id="A0A0D2KDA1"/>
<name>A0A0D2KDA1_HYPSF</name>
<dbReference type="EMBL" id="KN818150">
    <property type="protein sequence ID" value="KJA12557.1"/>
    <property type="molecule type" value="Genomic_DNA"/>
</dbReference>
<evidence type="ECO:0000313" key="1">
    <source>
        <dbReference type="EMBL" id="KJA12557.1"/>
    </source>
</evidence>